<evidence type="ECO:0000256" key="8">
    <source>
        <dbReference type="ARBA" id="ARBA00023180"/>
    </source>
</evidence>
<keyword evidence="7" id="KW-1015">Disulfide bond</keyword>
<evidence type="ECO:0000313" key="15">
    <source>
        <dbReference type="Proteomes" id="UP000663829"/>
    </source>
</evidence>
<keyword evidence="8" id="KW-0325">Glycoprotein</keyword>
<dbReference type="InterPro" id="IPR039798">
    <property type="entry name" value="Sulfhydryl_oxidase"/>
</dbReference>
<comment type="cofactor">
    <cofactor evidence="1 10">
        <name>FAD</name>
        <dbReference type="ChEBI" id="CHEBI:57692"/>
    </cofactor>
</comment>
<comment type="similarity">
    <text evidence="2 10">Belongs to the quiescin-sulfhydryl oxidase (QSOX) family.</text>
</comment>
<keyword evidence="10" id="KW-0472">Membrane</keyword>
<feature type="transmembrane region" description="Helical" evidence="10">
    <location>
        <begin position="633"/>
        <end position="650"/>
    </location>
</feature>
<dbReference type="Pfam" id="PF04777">
    <property type="entry name" value="Evr1_Alr"/>
    <property type="match status" value="1"/>
</dbReference>
<dbReference type="EMBL" id="CAJNOQ010004144">
    <property type="protein sequence ID" value="CAF1046539.1"/>
    <property type="molecule type" value="Genomic_DNA"/>
</dbReference>
<dbReference type="Gene3D" id="3.40.30.10">
    <property type="entry name" value="Glutaredoxin"/>
    <property type="match status" value="2"/>
</dbReference>
<comment type="function">
    <text evidence="10">Catalyzes the oxidation of sulfhydryl groups in peptide and protein thiols to disulfides with the reduction of oxygen to hydrogen peroxide.</text>
</comment>
<comment type="caution">
    <text evidence="13">The sequence shown here is derived from an EMBL/GenBank/DDBJ whole genome shotgun (WGS) entry which is preliminary data.</text>
</comment>
<dbReference type="Proteomes" id="UP000681722">
    <property type="component" value="Unassembled WGS sequence"/>
</dbReference>
<dbReference type="Pfam" id="PF18108">
    <property type="entry name" value="QSOX_Trx1"/>
    <property type="match status" value="1"/>
</dbReference>
<reference evidence="13" key="1">
    <citation type="submission" date="2021-02" db="EMBL/GenBank/DDBJ databases">
        <authorList>
            <person name="Nowell W R."/>
        </authorList>
    </citation>
    <scope>NUCLEOTIDE SEQUENCE</scope>
</reference>
<keyword evidence="10" id="KW-0812">Transmembrane</keyword>
<dbReference type="Gene3D" id="1.20.120.1960">
    <property type="entry name" value="QSOX sulfhydryl oxidase domain"/>
    <property type="match status" value="1"/>
</dbReference>
<dbReference type="InterPro" id="IPR017905">
    <property type="entry name" value="ERV/ALR_sulphydryl_oxidase"/>
</dbReference>
<dbReference type="SUPFAM" id="SSF52833">
    <property type="entry name" value="Thioredoxin-like"/>
    <property type="match status" value="1"/>
</dbReference>
<dbReference type="OrthoDB" id="59470at2759"/>
<evidence type="ECO:0000259" key="12">
    <source>
        <dbReference type="PROSITE" id="PS51352"/>
    </source>
</evidence>
<evidence type="ECO:0000313" key="14">
    <source>
        <dbReference type="EMBL" id="CAF3816362.1"/>
    </source>
</evidence>
<evidence type="ECO:0000256" key="7">
    <source>
        <dbReference type="ARBA" id="ARBA00023157"/>
    </source>
</evidence>
<dbReference type="PROSITE" id="PS51324">
    <property type="entry name" value="ERV_ALR"/>
    <property type="match status" value="1"/>
</dbReference>
<dbReference type="Pfam" id="PF00085">
    <property type="entry name" value="Thioredoxin"/>
    <property type="match status" value="1"/>
</dbReference>
<evidence type="ECO:0000259" key="11">
    <source>
        <dbReference type="PROSITE" id="PS51324"/>
    </source>
</evidence>
<dbReference type="InterPro" id="IPR041269">
    <property type="entry name" value="QSOX_Trx1"/>
</dbReference>
<dbReference type="GO" id="GO:0016971">
    <property type="term" value="F:flavin-dependent sulfhydryl oxidase activity"/>
    <property type="evidence" value="ECO:0007669"/>
    <property type="project" value="InterPro"/>
</dbReference>
<organism evidence="13 15">
    <name type="scientific">Didymodactylos carnosus</name>
    <dbReference type="NCBI Taxonomy" id="1234261"/>
    <lineage>
        <taxon>Eukaryota</taxon>
        <taxon>Metazoa</taxon>
        <taxon>Spiralia</taxon>
        <taxon>Gnathifera</taxon>
        <taxon>Rotifera</taxon>
        <taxon>Eurotatoria</taxon>
        <taxon>Bdelloidea</taxon>
        <taxon>Philodinida</taxon>
        <taxon>Philodinidae</taxon>
        <taxon>Didymodactylos</taxon>
    </lineage>
</organism>
<dbReference type="InterPro" id="IPR013766">
    <property type="entry name" value="Thioredoxin_domain"/>
</dbReference>
<protein>
    <recommendedName>
        <fullName evidence="10">Sulfhydryl oxidase</fullName>
        <ecNumber evidence="10">1.8.3.2</ecNumber>
    </recommendedName>
</protein>
<dbReference type="GO" id="GO:0005615">
    <property type="term" value="C:extracellular space"/>
    <property type="evidence" value="ECO:0007669"/>
    <property type="project" value="TreeGrafter"/>
</dbReference>
<evidence type="ECO:0000256" key="9">
    <source>
        <dbReference type="ARBA" id="ARBA00048864"/>
    </source>
</evidence>
<evidence type="ECO:0000256" key="10">
    <source>
        <dbReference type="RuleBase" id="RU371123"/>
    </source>
</evidence>
<dbReference type="Gene3D" id="1.20.120.310">
    <property type="entry name" value="ERV/ALR sulfhydryl oxidase domain"/>
    <property type="match status" value="1"/>
</dbReference>
<keyword evidence="6 10" id="KW-0560">Oxidoreductase</keyword>
<keyword evidence="4" id="KW-0732">Signal</keyword>
<evidence type="ECO:0000313" key="13">
    <source>
        <dbReference type="EMBL" id="CAF1046539.1"/>
    </source>
</evidence>
<evidence type="ECO:0000256" key="6">
    <source>
        <dbReference type="ARBA" id="ARBA00023002"/>
    </source>
</evidence>
<feature type="domain" description="Thioredoxin" evidence="12">
    <location>
        <begin position="26"/>
        <end position="157"/>
    </location>
</feature>
<dbReference type="InterPro" id="IPR036774">
    <property type="entry name" value="ERV/ALR_sulphydryl_oxid_sf"/>
</dbReference>
<dbReference type="GO" id="GO:0000139">
    <property type="term" value="C:Golgi membrane"/>
    <property type="evidence" value="ECO:0007669"/>
    <property type="project" value="TreeGrafter"/>
</dbReference>
<dbReference type="Proteomes" id="UP000663829">
    <property type="component" value="Unassembled WGS sequence"/>
</dbReference>
<dbReference type="AlphaFoldDB" id="A0A814K9W3"/>
<accession>A0A814K9W3</accession>
<name>A0A814K9W3_9BILA</name>
<dbReference type="PROSITE" id="PS51352">
    <property type="entry name" value="THIOREDOXIN_2"/>
    <property type="match status" value="1"/>
</dbReference>
<keyword evidence="15" id="KW-1185">Reference proteome</keyword>
<evidence type="ECO:0000256" key="2">
    <source>
        <dbReference type="ARBA" id="ARBA00006041"/>
    </source>
</evidence>
<evidence type="ECO:0000256" key="1">
    <source>
        <dbReference type="ARBA" id="ARBA00001974"/>
    </source>
</evidence>
<dbReference type="SUPFAM" id="SSF69000">
    <property type="entry name" value="FAD-dependent thiol oxidase"/>
    <property type="match status" value="1"/>
</dbReference>
<keyword evidence="3 10" id="KW-0285">Flavoprotein</keyword>
<gene>
    <name evidence="13" type="ORF">GPM918_LOCUS16057</name>
    <name evidence="14" type="ORF">SRO942_LOCUS16057</name>
</gene>
<dbReference type="GO" id="GO:0003756">
    <property type="term" value="F:protein disulfide isomerase activity"/>
    <property type="evidence" value="ECO:0007669"/>
    <property type="project" value="TreeGrafter"/>
</dbReference>
<dbReference type="EMBL" id="CAJOBC010004144">
    <property type="protein sequence ID" value="CAF3816362.1"/>
    <property type="molecule type" value="Genomic_DNA"/>
</dbReference>
<keyword evidence="5 10" id="KW-0274">FAD</keyword>
<feature type="domain" description="ERV/ALR sulfhydryl oxidase" evidence="11">
    <location>
        <begin position="423"/>
        <end position="531"/>
    </location>
</feature>
<dbReference type="InterPro" id="IPR042568">
    <property type="entry name" value="QSOX_FAD-bd_sf"/>
</dbReference>
<sequence>MVPVMALIISREPEIFKNLKINGVVQSAAIQPQQISLYDKNDKLYVLSKKDFSIVFQSPTAWLIEFYASWCGHCIHYAQTYREIAIDTYGWSSVVRIGAVNCNSPENEQLCIEHQITGYPTLRVFPPDAIFNKSKTVDIPENDAKSVEKALIDNLETFEGKQKYWPPFTPVSSTELSEFYSRISPNIKLIVLILEQKDDYIGRQIMLDFSKYHDQLAIYRTTNVEKVWKIFQLSMEDIPSLYIVYRNSTIERLDKTLSLANKSIDKHNLFNYVLRSYIRAQSNLIQNYNDDELEEIILRKKMLNTNNTVTTRKQEIIVDKSNTEKVYMVDLECGLDYMLRREICKMKELKNGVYIDLVKWLTVLAKYFPGREPVMIYLTNLVDSVKSKPDNFTGSQFKQMASMKTKDAYLPTCVQQWHHCSGSKNQYRGYPCAVWLIFHTLTVRQVQFQEKRLIPFKQLNKSEIPLAIKNYVKHFFGCRECSDHFMKETVDVENIELNKYETIFYLWNIHNRVNQRLRGDLTEDPLHPKLQFPPIALCKQCHESDKDNDTLFNKDRTIEFLLKFYSKDNIDTSNLTIISHDQHQKKEDLSHRERFKKMIKKTGDDRINDVLDSFSKYNTRTMFFSRITTIKHFKLYCIFTCLALVIFLRYKFCKVKKKRYTL</sequence>
<dbReference type="GO" id="GO:0006457">
    <property type="term" value="P:protein folding"/>
    <property type="evidence" value="ECO:0007669"/>
    <property type="project" value="TreeGrafter"/>
</dbReference>
<dbReference type="EC" id="1.8.3.2" evidence="10"/>
<dbReference type="Pfam" id="PF18371">
    <property type="entry name" value="FAD_SOX"/>
    <property type="match status" value="1"/>
</dbReference>
<dbReference type="PANTHER" id="PTHR22897:SF8">
    <property type="entry name" value="SULFHYDRYL OXIDASE"/>
    <property type="match status" value="1"/>
</dbReference>
<dbReference type="InterPro" id="IPR036249">
    <property type="entry name" value="Thioredoxin-like_sf"/>
</dbReference>
<evidence type="ECO:0000256" key="4">
    <source>
        <dbReference type="ARBA" id="ARBA00022729"/>
    </source>
</evidence>
<dbReference type="InterPro" id="IPR040986">
    <property type="entry name" value="QSOX_FAD-bd_dom"/>
</dbReference>
<keyword evidence="10" id="KW-1133">Transmembrane helix</keyword>
<evidence type="ECO:0000256" key="3">
    <source>
        <dbReference type="ARBA" id="ARBA00022630"/>
    </source>
</evidence>
<evidence type="ECO:0000256" key="5">
    <source>
        <dbReference type="ARBA" id="ARBA00022827"/>
    </source>
</evidence>
<proteinExistence type="inferred from homology"/>
<dbReference type="PANTHER" id="PTHR22897">
    <property type="entry name" value="QUIESCIN Q6-RELATED SULFHYDRYL OXIDASE"/>
    <property type="match status" value="1"/>
</dbReference>
<comment type="catalytic activity">
    <reaction evidence="9 10">
        <text>2 R'C(R)SH + O2 = R'C(R)S-S(R)CR' + H2O2</text>
        <dbReference type="Rhea" id="RHEA:17357"/>
        <dbReference type="ChEBI" id="CHEBI:15379"/>
        <dbReference type="ChEBI" id="CHEBI:16240"/>
        <dbReference type="ChEBI" id="CHEBI:16520"/>
        <dbReference type="ChEBI" id="CHEBI:17412"/>
        <dbReference type="EC" id="1.8.3.2"/>
    </reaction>
</comment>